<dbReference type="GO" id="GO:0016811">
    <property type="term" value="F:hydrolase activity, acting on carbon-nitrogen (but not peptide) bonds, in linear amides"/>
    <property type="evidence" value="ECO:0007669"/>
    <property type="project" value="InterPro"/>
</dbReference>
<evidence type="ECO:0000313" key="2">
    <source>
        <dbReference type="EMBL" id="KKN28198.1"/>
    </source>
</evidence>
<protein>
    <submittedName>
        <fullName evidence="2">Uncharacterized protein</fullName>
    </submittedName>
</protein>
<accession>A0A0F9SFP3</accession>
<gene>
    <name evidence="2" type="ORF">LCGC14_0856990</name>
</gene>
<reference evidence="2" key="1">
    <citation type="journal article" date="2015" name="Nature">
        <title>Complex archaea that bridge the gap between prokaryotes and eukaryotes.</title>
        <authorList>
            <person name="Spang A."/>
            <person name="Saw J.H."/>
            <person name="Jorgensen S.L."/>
            <person name="Zaremba-Niedzwiedzka K."/>
            <person name="Martijn J."/>
            <person name="Lind A.E."/>
            <person name="van Eijk R."/>
            <person name="Schleper C."/>
            <person name="Guy L."/>
            <person name="Ettema T.J."/>
        </authorList>
    </citation>
    <scope>NUCLEOTIDE SEQUENCE</scope>
</reference>
<feature type="compositionally biased region" description="Basic and acidic residues" evidence="1">
    <location>
        <begin position="265"/>
        <end position="277"/>
    </location>
</feature>
<proteinExistence type="predicted"/>
<dbReference type="SUPFAM" id="SSF52317">
    <property type="entry name" value="Class I glutamine amidotransferase-like"/>
    <property type="match status" value="1"/>
</dbReference>
<dbReference type="AlphaFoldDB" id="A0A0F9SFP3"/>
<dbReference type="GO" id="GO:0005829">
    <property type="term" value="C:cytosol"/>
    <property type="evidence" value="ECO:0007669"/>
    <property type="project" value="TreeGrafter"/>
</dbReference>
<dbReference type="Pfam" id="PF07722">
    <property type="entry name" value="Peptidase_C26"/>
    <property type="match status" value="1"/>
</dbReference>
<sequence length="319" mass="35818">YEPVKLDDKKLPSPEKTPDILILDGGEDVNPSMYGQKNISSHFSDARDAAEFALLRYFSNFGKRMSGICRGHQLLNVYFGGSLIQDIRSSKRFTEDALKLHIGGHKVRLKRPYGRTKFRSYGGHIKKLNPLKGSKKRGHIISRFVGINPFTVSSMHHQAIKNLGEGLGVSLSFGGGKRGKYYIVEGIESSNGKVRGIQSHPEFSGYPKDGAMFSYLMHVDKFVDNLSEPDMAEIEARLRDGGVAKKLTLPFDMQNIPPVRTRRGNREERLRDDRITERGIYNPPPPENAPVRNVRVDPTFTVGNTTANATWDDDDTNNR</sequence>
<evidence type="ECO:0000256" key="1">
    <source>
        <dbReference type="SAM" id="MobiDB-lite"/>
    </source>
</evidence>
<dbReference type="PANTHER" id="PTHR43235:SF1">
    <property type="entry name" value="GLUTAMINE AMIDOTRANSFERASE PB2B2.05-RELATED"/>
    <property type="match status" value="1"/>
</dbReference>
<organism evidence="2">
    <name type="scientific">marine sediment metagenome</name>
    <dbReference type="NCBI Taxonomy" id="412755"/>
    <lineage>
        <taxon>unclassified sequences</taxon>
        <taxon>metagenomes</taxon>
        <taxon>ecological metagenomes</taxon>
    </lineage>
</organism>
<dbReference type="Gene3D" id="3.40.50.880">
    <property type="match status" value="1"/>
</dbReference>
<feature type="non-terminal residue" evidence="2">
    <location>
        <position position="1"/>
    </location>
</feature>
<dbReference type="EMBL" id="LAZR01002582">
    <property type="protein sequence ID" value="KKN28198.1"/>
    <property type="molecule type" value="Genomic_DNA"/>
</dbReference>
<comment type="caution">
    <text evidence="2">The sequence shown here is derived from an EMBL/GenBank/DDBJ whole genome shotgun (WGS) entry which is preliminary data.</text>
</comment>
<feature type="region of interest" description="Disordered" evidence="1">
    <location>
        <begin position="265"/>
        <end position="293"/>
    </location>
</feature>
<dbReference type="PROSITE" id="PS51273">
    <property type="entry name" value="GATASE_TYPE_1"/>
    <property type="match status" value="1"/>
</dbReference>
<dbReference type="InterPro" id="IPR011697">
    <property type="entry name" value="Peptidase_C26"/>
</dbReference>
<dbReference type="InterPro" id="IPR044668">
    <property type="entry name" value="PuuD-like"/>
</dbReference>
<name>A0A0F9SFP3_9ZZZZ</name>
<dbReference type="PANTHER" id="PTHR43235">
    <property type="entry name" value="GLUTAMINE AMIDOTRANSFERASE PB2B2.05-RELATED"/>
    <property type="match status" value="1"/>
</dbReference>
<dbReference type="InterPro" id="IPR029062">
    <property type="entry name" value="Class_I_gatase-like"/>
</dbReference>